<dbReference type="InterPro" id="IPR051846">
    <property type="entry name" value="SH2_domain_adapters"/>
</dbReference>
<keyword evidence="4" id="KW-1185">Reference proteome</keyword>
<name>A0ABY5FPK3_9BACL</name>
<evidence type="ECO:0000313" key="4">
    <source>
        <dbReference type="Proteomes" id="UP001060325"/>
    </source>
</evidence>
<dbReference type="EMBL" id="CP101462">
    <property type="protein sequence ID" value="UTT43528.1"/>
    <property type="molecule type" value="Genomic_DNA"/>
</dbReference>
<dbReference type="Gene3D" id="2.60.40.10">
    <property type="entry name" value="Immunoglobulins"/>
    <property type="match status" value="3"/>
</dbReference>
<keyword evidence="1" id="KW-0727">SH2 domain</keyword>
<organism evidence="3 4">
    <name type="scientific">Exiguobacterium aurantiacum</name>
    <dbReference type="NCBI Taxonomy" id="33987"/>
    <lineage>
        <taxon>Bacteria</taxon>
        <taxon>Bacillati</taxon>
        <taxon>Bacillota</taxon>
        <taxon>Bacilli</taxon>
        <taxon>Bacillales</taxon>
        <taxon>Bacillales Family XII. Incertae Sedis</taxon>
        <taxon>Exiguobacterium</taxon>
    </lineage>
</organism>
<gene>
    <name evidence="3" type="ORF">NMQ00_03235</name>
</gene>
<dbReference type="PANTHER" id="PTHR15127:SF32">
    <property type="entry name" value="HEAVYWEIGHT, ISOFORM A"/>
    <property type="match status" value="1"/>
</dbReference>
<evidence type="ECO:0000259" key="2">
    <source>
        <dbReference type="Pfam" id="PF16403"/>
    </source>
</evidence>
<evidence type="ECO:0000313" key="3">
    <source>
        <dbReference type="EMBL" id="UTT43528.1"/>
    </source>
</evidence>
<feature type="domain" description="Pesticidal crystal protein Cry22Aa Ig-like" evidence="2">
    <location>
        <begin position="13"/>
        <end position="83"/>
    </location>
</feature>
<protein>
    <submittedName>
        <fullName evidence="3">DUF5011 domain-containing protein</fullName>
    </submittedName>
</protein>
<reference evidence="3" key="1">
    <citation type="submission" date="2022-07" db="EMBL/GenBank/DDBJ databases">
        <title>Complete genome of CX2.</title>
        <authorList>
            <person name="Cao G."/>
        </authorList>
    </citation>
    <scope>NUCLEOTIDE SEQUENCE</scope>
    <source>
        <strain evidence="3">CX2</strain>
    </source>
</reference>
<sequence length="240" mass="25437">MSVRVTDKTAPVISGVSNVIVEAGRAFDVRRGLSAIDGTDGDLTANVAVSGAVDVKKPGVYVLTYTVKDRAGNEGKAVRRITVKDTVKPVLTGVKAKTILWNSRFDAKAGITATDNINGNLTKIIKVSGTVNVKKVGSYNLTYSVTDKSGNTTTAVRKIVVKDHLKPVISGAKSKTIKFKSNFKPLTGVTAKDNVDGTLTKSVKVTGKVNTQRKGVYPLTYTVKDKAGNSAIVKVKITVK</sequence>
<dbReference type="Pfam" id="PF16403">
    <property type="entry name" value="Bact_surface_Ig-like"/>
    <property type="match status" value="3"/>
</dbReference>
<evidence type="ECO:0000256" key="1">
    <source>
        <dbReference type="ARBA" id="ARBA00022999"/>
    </source>
</evidence>
<dbReference type="Proteomes" id="UP001060325">
    <property type="component" value="Chromosome"/>
</dbReference>
<dbReference type="PANTHER" id="PTHR15127">
    <property type="entry name" value="HEAVYWEIGHT, ISOFORM A"/>
    <property type="match status" value="1"/>
</dbReference>
<dbReference type="InterPro" id="IPR032179">
    <property type="entry name" value="Cry22Aa_Ig-like"/>
</dbReference>
<accession>A0ABY5FPK3</accession>
<proteinExistence type="predicted"/>
<feature type="domain" description="Pesticidal crystal protein Cry22Aa Ig-like" evidence="2">
    <location>
        <begin position="91"/>
        <end position="161"/>
    </location>
</feature>
<dbReference type="RefSeq" id="WP_255177906.1">
    <property type="nucleotide sequence ID" value="NZ_CP101462.1"/>
</dbReference>
<dbReference type="InterPro" id="IPR013783">
    <property type="entry name" value="Ig-like_fold"/>
</dbReference>
<feature type="domain" description="Pesticidal crystal protein Cry22Aa Ig-like" evidence="2">
    <location>
        <begin position="169"/>
        <end position="239"/>
    </location>
</feature>